<dbReference type="RefSeq" id="WP_145088653.1">
    <property type="nucleotide sequence ID" value="NZ_CP036274.1"/>
</dbReference>
<evidence type="ECO:0008006" key="3">
    <source>
        <dbReference type="Google" id="ProtNLM"/>
    </source>
</evidence>
<reference evidence="1 2" key="1">
    <citation type="submission" date="2019-02" db="EMBL/GenBank/DDBJ databases">
        <title>Deep-cultivation of Planctomycetes and their phenomic and genomic characterization uncovers novel biology.</title>
        <authorList>
            <person name="Wiegand S."/>
            <person name="Jogler M."/>
            <person name="Boedeker C."/>
            <person name="Pinto D."/>
            <person name="Vollmers J."/>
            <person name="Rivas-Marin E."/>
            <person name="Kohn T."/>
            <person name="Peeters S.H."/>
            <person name="Heuer A."/>
            <person name="Rast P."/>
            <person name="Oberbeckmann S."/>
            <person name="Bunk B."/>
            <person name="Jeske O."/>
            <person name="Meyerdierks A."/>
            <person name="Storesund J.E."/>
            <person name="Kallscheuer N."/>
            <person name="Luecker S."/>
            <person name="Lage O.M."/>
            <person name="Pohl T."/>
            <person name="Merkel B.J."/>
            <person name="Hornburger P."/>
            <person name="Mueller R.-W."/>
            <person name="Bruemmer F."/>
            <person name="Labrenz M."/>
            <person name="Spormann A.M."/>
            <person name="Op den Camp H."/>
            <person name="Overmann J."/>
            <person name="Amann R."/>
            <person name="Jetten M.S.M."/>
            <person name="Mascher T."/>
            <person name="Medema M.H."/>
            <person name="Devos D.P."/>
            <person name="Kaster A.-K."/>
            <person name="Ovreas L."/>
            <person name="Rohde M."/>
            <person name="Galperin M.Y."/>
            <person name="Jogler C."/>
        </authorList>
    </citation>
    <scope>NUCLEOTIDE SEQUENCE [LARGE SCALE GENOMIC DNA]</scope>
    <source>
        <strain evidence="1 2">ETA_A8</strain>
    </source>
</reference>
<gene>
    <name evidence="1" type="ORF">ETAA8_27460</name>
</gene>
<dbReference type="AlphaFoldDB" id="A0A517YBP5"/>
<dbReference type="Proteomes" id="UP000315017">
    <property type="component" value="Chromosome"/>
</dbReference>
<dbReference type="EMBL" id="CP036274">
    <property type="protein sequence ID" value="QDU27657.1"/>
    <property type="molecule type" value="Genomic_DNA"/>
</dbReference>
<accession>A0A517YBP5</accession>
<evidence type="ECO:0000313" key="1">
    <source>
        <dbReference type="EMBL" id="QDU27657.1"/>
    </source>
</evidence>
<proteinExistence type="predicted"/>
<protein>
    <recommendedName>
        <fullName evidence="3">DUF705 domain-containing protein</fullName>
    </recommendedName>
</protein>
<name>A0A517YBP5_9BACT</name>
<evidence type="ECO:0000313" key="2">
    <source>
        <dbReference type="Proteomes" id="UP000315017"/>
    </source>
</evidence>
<dbReference type="InterPro" id="IPR036412">
    <property type="entry name" value="HAD-like_sf"/>
</dbReference>
<organism evidence="1 2">
    <name type="scientific">Anatilimnocola aggregata</name>
    <dbReference type="NCBI Taxonomy" id="2528021"/>
    <lineage>
        <taxon>Bacteria</taxon>
        <taxon>Pseudomonadati</taxon>
        <taxon>Planctomycetota</taxon>
        <taxon>Planctomycetia</taxon>
        <taxon>Pirellulales</taxon>
        <taxon>Pirellulaceae</taxon>
        <taxon>Anatilimnocola</taxon>
    </lineage>
</organism>
<sequence length="120" mass="13049">MTASSASPLVVYVDVDDTLIRTAGSKRIPVSGVAQHVIALARQGAILYCWSSGGADYSREVATELGIESCFAGFLPKPNVILDDQQVEKWRRTMQIHPGACGSKTIEAYWDSVHNVPRQS</sequence>
<dbReference type="KEGG" id="aagg:ETAA8_27460"/>
<keyword evidence="2" id="KW-1185">Reference proteome</keyword>
<dbReference type="SUPFAM" id="SSF56784">
    <property type="entry name" value="HAD-like"/>
    <property type="match status" value="1"/>
</dbReference>
<dbReference type="OrthoDB" id="517203at2"/>